<dbReference type="Gene3D" id="1.10.10.10">
    <property type="entry name" value="Winged helix-like DNA-binding domain superfamily/Winged helix DNA-binding domain"/>
    <property type="match status" value="2"/>
</dbReference>
<evidence type="ECO:0000313" key="10">
    <source>
        <dbReference type="Proteomes" id="UP000198727"/>
    </source>
</evidence>
<evidence type="ECO:0000256" key="4">
    <source>
        <dbReference type="ARBA" id="ARBA00022490"/>
    </source>
</evidence>
<comment type="subcellular location">
    <subcellularLocation>
        <location evidence="1 5">Cytoplasm</location>
    </subcellularLocation>
</comment>
<dbReference type="PANTHER" id="PTHR33602:SF1">
    <property type="entry name" value="REGULATORY PROTEIN RECX FAMILY PROTEIN"/>
    <property type="match status" value="1"/>
</dbReference>
<dbReference type="OrthoDB" id="5244465at2"/>
<dbReference type="Pfam" id="PF02631">
    <property type="entry name" value="RecX_HTH2"/>
    <property type="match status" value="1"/>
</dbReference>
<comment type="function">
    <text evidence="5">Modulates RecA activity.</text>
</comment>
<gene>
    <name evidence="5" type="primary">recX</name>
    <name evidence="9" type="ORF">SAMN05421810_106201</name>
</gene>
<keyword evidence="4 5" id="KW-0963">Cytoplasm</keyword>
<dbReference type="InterPro" id="IPR036388">
    <property type="entry name" value="WH-like_DNA-bd_sf"/>
</dbReference>
<dbReference type="PANTHER" id="PTHR33602">
    <property type="entry name" value="REGULATORY PROTEIN RECX FAMILY PROTEIN"/>
    <property type="match status" value="1"/>
</dbReference>
<dbReference type="Pfam" id="PF21981">
    <property type="entry name" value="RecX_HTH3"/>
    <property type="match status" value="1"/>
</dbReference>
<dbReference type="GO" id="GO:0005737">
    <property type="term" value="C:cytoplasm"/>
    <property type="evidence" value="ECO:0007669"/>
    <property type="project" value="UniProtKB-SubCell"/>
</dbReference>
<protein>
    <recommendedName>
        <fullName evidence="3 5">Regulatory protein RecX</fullName>
    </recommendedName>
</protein>
<reference evidence="10" key="1">
    <citation type="submission" date="2016-10" db="EMBL/GenBank/DDBJ databases">
        <authorList>
            <person name="Varghese N."/>
            <person name="Submissions S."/>
        </authorList>
    </citation>
    <scope>NUCLEOTIDE SEQUENCE [LARGE SCALE GENOMIC DNA]</scope>
    <source>
        <strain evidence="10">CGMCC 4.5579</strain>
    </source>
</reference>
<evidence type="ECO:0000313" key="9">
    <source>
        <dbReference type="EMBL" id="SFQ34179.1"/>
    </source>
</evidence>
<dbReference type="Pfam" id="PF21982">
    <property type="entry name" value="RecX_HTH1"/>
    <property type="match status" value="1"/>
</dbReference>
<dbReference type="HAMAP" id="MF_01114">
    <property type="entry name" value="RecX"/>
    <property type="match status" value="1"/>
</dbReference>
<dbReference type="GO" id="GO:0006282">
    <property type="term" value="P:regulation of DNA repair"/>
    <property type="evidence" value="ECO:0007669"/>
    <property type="project" value="UniProtKB-UniRule"/>
</dbReference>
<accession>A0A1I5XQF9</accession>
<evidence type="ECO:0000259" key="6">
    <source>
        <dbReference type="Pfam" id="PF02631"/>
    </source>
</evidence>
<proteinExistence type="inferred from homology"/>
<feature type="domain" description="RecX second three-helical" evidence="6">
    <location>
        <begin position="96"/>
        <end position="136"/>
    </location>
</feature>
<dbReference type="InterPro" id="IPR053926">
    <property type="entry name" value="RecX_HTH_1st"/>
</dbReference>
<feature type="domain" description="RecX first three-helical" evidence="8">
    <location>
        <begin position="50"/>
        <end position="89"/>
    </location>
</feature>
<keyword evidence="10" id="KW-1185">Reference proteome</keyword>
<evidence type="ECO:0000259" key="8">
    <source>
        <dbReference type="Pfam" id="PF21982"/>
    </source>
</evidence>
<evidence type="ECO:0000256" key="3">
    <source>
        <dbReference type="ARBA" id="ARBA00018111"/>
    </source>
</evidence>
<evidence type="ECO:0000256" key="2">
    <source>
        <dbReference type="ARBA" id="ARBA00009695"/>
    </source>
</evidence>
<evidence type="ECO:0000259" key="7">
    <source>
        <dbReference type="Pfam" id="PF21981"/>
    </source>
</evidence>
<dbReference type="InterPro" id="IPR053924">
    <property type="entry name" value="RecX_HTH_2nd"/>
</dbReference>
<evidence type="ECO:0000256" key="5">
    <source>
        <dbReference type="HAMAP-Rule" id="MF_01114"/>
    </source>
</evidence>
<dbReference type="AlphaFoldDB" id="A0A1I5XQF9"/>
<dbReference type="InterPro" id="IPR003783">
    <property type="entry name" value="Regulatory_RecX"/>
</dbReference>
<organism evidence="9 10">
    <name type="scientific">Amycolatopsis arida</name>
    <dbReference type="NCBI Taxonomy" id="587909"/>
    <lineage>
        <taxon>Bacteria</taxon>
        <taxon>Bacillati</taxon>
        <taxon>Actinomycetota</taxon>
        <taxon>Actinomycetes</taxon>
        <taxon>Pseudonocardiales</taxon>
        <taxon>Pseudonocardiaceae</taxon>
        <taxon>Amycolatopsis</taxon>
    </lineage>
</organism>
<sequence>MASESAVPESADREPVVAGSGAVAGSLAARTGAGSGSGKAGAERTPLQRAKAICFDLLAARPRTKDELRQALRRKGFDEDTRETLLGKLDDAGLVDDAAFAEMWVRSRHTHQGLARTALVAELRRKGVDGAVAARAAEAVDRDAEEQRARELVRKRLRALGGVDEQTAIRRLLGTLGRKGYPQGLAYRVVRDELAAAGADTTPLDDAPPD</sequence>
<comment type="similarity">
    <text evidence="2 5">Belongs to the RecX family.</text>
</comment>
<dbReference type="STRING" id="587909.SAMN05421810_106201"/>
<dbReference type="Proteomes" id="UP000198727">
    <property type="component" value="Unassembled WGS sequence"/>
</dbReference>
<feature type="domain" description="RecX third three-helical" evidence="7">
    <location>
        <begin position="145"/>
        <end position="190"/>
    </location>
</feature>
<dbReference type="InterPro" id="IPR053925">
    <property type="entry name" value="RecX_HTH_3rd"/>
</dbReference>
<name>A0A1I5XQF9_9PSEU</name>
<evidence type="ECO:0000256" key="1">
    <source>
        <dbReference type="ARBA" id="ARBA00004496"/>
    </source>
</evidence>
<dbReference type="EMBL" id="FOWW01000006">
    <property type="protein sequence ID" value="SFQ34179.1"/>
    <property type="molecule type" value="Genomic_DNA"/>
</dbReference>